<dbReference type="SUPFAM" id="SSF52833">
    <property type="entry name" value="Thioredoxin-like"/>
    <property type="match status" value="1"/>
</dbReference>
<dbReference type="InterPro" id="IPR011042">
    <property type="entry name" value="6-blade_b-propeller_TolB-like"/>
</dbReference>
<dbReference type="AlphaFoldDB" id="A0A517XPL5"/>
<feature type="domain" description="Thioredoxin" evidence="4">
    <location>
        <begin position="63"/>
        <end position="208"/>
    </location>
</feature>
<dbReference type="EMBL" id="CP036273">
    <property type="protein sequence ID" value="QDU19449.1"/>
    <property type="molecule type" value="Genomic_DNA"/>
</dbReference>
<dbReference type="InterPro" id="IPR001258">
    <property type="entry name" value="NHL_repeat"/>
</dbReference>
<gene>
    <name evidence="5" type="primary">ykuV</name>
    <name evidence="5" type="ORF">ETAA1_13740</name>
</gene>
<proteinExistence type="predicted"/>
<dbReference type="GO" id="GO:0016491">
    <property type="term" value="F:oxidoreductase activity"/>
    <property type="evidence" value="ECO:0007669"/>
    <property type="project" value="UniProtKB-KW"/>
</dbReference>
<dbReference type="CDD" id="cd03012">
    <property type="entry name" value="TlpA_like_DipZ_like"/>
    <property type="match status" value="1"/>
</dbReference>
<protein>
    <submittedName>
        <fullName evidence="5">Thiol-disulfide oxidoreductase YkuV</fullName>
        <ecNumber evidence="5">1.8.-.-</ecNumber>
    </submittedName>
</protein>
<keyword evidence="1" id="KW-0677">Repeat</keyword>
<dbReference type="SUPFAM" id="SSF101898">
    <property type="entry name" value="NHL repeat"/>
    <property type="match status" value="1"/>
</dbReference>
<evidence type="ECO:0000259" key="4">
    <source>
        <dbReference type="PROSITE" id="PS51352"/>
    </source>
</evidence>
<feature type="transmembrane region" description="Helical" evidence="3">
    <location>
        <begin position="12"/>
        <end position="35"/>
    </location>
</feature>
<evidence type="ECO:0000313" key="5">
    <source>
        <dbReference type="EMBL" id="QDU19449.1"/>
    </source>
</evidence>
<dbReference type="InterPro" id="IPR036249">
    <property type="entry name" value="Thioredoxin-like_sf"/>
</dbReference>
<dbReference type="Gene3D" id="3.40.30.10">
    <property type="entry name" value="Glutaredoxin"/>
    <property type="match status" value="1"/>
</dbReference>
<name>A0A517XPL5_9BACT</name>
<keyword evidence="6" id="KW-1185">Reference proteome</keyword>
<feature type="region of interest" description="Disordered" evidence="2">
    <location>
        <begin position="43"/>
        <end position="75"/>
    </location>
</feature>
<dbReference type="PANTHER" id="PTHR46388:SF2">
    <property type="entry name" value="NHL REPEAT-CONTAINING PROTEIN 2"/>
    <property type="match status" value="1"/>
</dbReference>
<keyword evidence="3" id="KW-0812">Transmembrane</keyword>
<dbReference type="KEGG" id="uli:ETAA1_13740"/>
<dbReference type="Gene3D" id="2.120.10.30">
    <property type="entry name" value="TolB, C-terminal domain"/>
    <property type="match status" value="2"/>
</dbReference>
<keyword evidence="3" id="KW-0472">Membrane</keyword>
<evidence type="ECO:0000256" key="2">
    <source>
        <dbReference type="SAM" id="MobiDB-lite"/>
    </source>
</evidence>
<dbReference type="Proteomes" id="UP000319576">
    <property type="component" value="Chromosome"/>
</dbReference>
<dbReference type="PROSITE" id="PS51352">
    <property type="entry name" value="THIOREDOXIN_2"/>
    <property type="match status" value="1"/>
</dbReference>
<dbReference type="InterPro" id="IPR012336">
    <property type="entry name" value="Thioredoxin-like_fold"/>
</dbReference>
<dbReference type="InterPro" id="IPR013211">
    <property type="entry name" value="LVIVD"/>
</dbReference>
<dbReference type="PANTHER" id="PTHR46388">
    <property type="entry name" value="NHL REPEAT-CONTAINING PROTEIN 2"/>
    <property type="match status" value="1"/>
</dbReference>
<dbReference type="Pfam" id="PF13905">
    <property type="entry name" value="Thioredoxin_8"/>
    <property type="match status" value="1"/>
</dbReference>
<reference evidence="5 6" key="1">
    <citation type="submission" date="2019-02" db="EMBL/GenBank/DDBJ databases">
        <title>Deep-cultivation of Planctomycetes and their phenomic and genomic characterization uncovers novel biology.</title>
        <authorList>
            <person name="Wiegand S."/>
            <person name="Jogler M."/>
            <person name="Boedeker C."/>
            <person name="Pinto D."/>
            <person name="Vollmers J."/>
            <person name="Rivas-Marin E."/>
            <person name="Kohn T."/>
            <person name="Peeters S.H."/>
            <person name="Heuer A."/>
            <person name="Rast P."/>
            <person name="Oberbeckmann S."/>
            <person name="Bunk B."/>
            <person name="Jeske O."/>
            <person name="Meyerdierks A."/>
            <person name="Storesund J.E."/>
            <person name="Kallscheuer N."/>
            <person name="Luecker S."/>
            <person name="Lage O.M."/>
            <person name="Pohl T."/>
            <person name="Merkel B.J."/>
            <person name="Hornburger P."/>
            <person name="Mueller R.-W."/>
            <person name="Bruemmer F."/>
            <person name="Labrenz M."/>
            <person name="Spormann A.M."/>
            <person name="Op den Camp H."/>
            <person name="Overmann J."/>
            <person name="Amann R."/>
            <person name="Jetten M.S.M."/>
            <person name="Mascher T."/>
            <person name="Medema M.H."/>
            <person name="Devos D.P."/>
            <person name="Kaster A.-K."/>
            <person name="Ovreas L."/>
            <person name="Rohde M."/>
            <person name="Galperin M.Y."/>
            <person name="Jogler C."/>
        </authorList>
    </citation>
    <scope>NUCLEOTIDE SEQUENCE [LARGE SCALE GENOMIC DNA]</scope>
    <source>
        <strain evidence="5 6">ETA_A1</strain>
    </source>
</reference>
<keyword evidence="5" id="KW-0560">Oxidoreductase</keyword>
<keyword evidence="3" id="KW-1133">Transmembrane helix</keyword>
<evidence type="ECO:0000256" key="3">
    <source>
        <dbReference type="SAM" id="Phobius"/>
    </source>
</evidence>
<feature type="compositionally biased region" description="Basic and acidic residues" evidence="2">
    <location>
        <begin position="43"/>
        <end position="59"/>
    </location>
</feature>
<evidence type="ECO:0000256" key="1">
    <source>
        <dbReference type="ARBA" id="ARBA00022737"/>
    </source>
</evidence>
<dbReference type="Pfam" id="PF01436">
    <property type="entry name" value="NHL"/>
    <property type="match status" value="1"/>
</dbReference>
<dbReference type="OrthoDB" id="9799230at2"/>
<organism evidence="5 6">
    <name type="scientific">Urbifossiella limnaea</name>
    <dbReference type="NCBI Taxonomy" id="2528023"/>
    <lineage>
        <taxon>Bacteria</taxon>
        <taxon>Pseudomonadati</taxon>
        <taxon>Planctomycetota</taxon>
        <taxon>Planctomycetia</taxon>
        <taxon>Gemmatales</taxon>
        <taxon>Gemmataceae</taxon>
        <taxon>Urbifossiella</taxon>
    </lineage>
</organism>
<dbReference type="Pfam" id="PF08309">
    <property type="entry name" value="LVIVD"/>
    <property type="match status" value="1"/>
</dbReference>
<accession>A0A517XPL5</accession>
<dbReference type="InterPro" id="IPR013766">
    <property type="entry name" value="Thioredoxin_domain"/>
</dbReference>
<dbReference type="RefSeq" id="WP_145235441.1">
    <property type="nucleotide sequence ID" value="NZ_CP036273.1"/>
</dbReference>
<dbReference type="EC" id="1.8.-.-" evidence="5"/>
<evidence type="ECO:0000313" key="6">
    <source>
        <dbReference type="Proteomes" id="UP000319576"/>
    </source>
</evidence>
<sequence>MPDPVPAPPRRLPWLLAGAAGVFVAALVVSVLFVGEPAVAGADDKAKDKAGKKDAKDDPPPPPRKRVPAPELTGGTAWLNTARPLSLKDLRGKVVLLDFWTLCCINCIHCLPDLHKLEQRFRNELVVIGVHSPKFDNEKDTLSIRKAVLRYQIEHPVVNDADRKLWDAYEVDAWPTMVLIDPEGNLVGYTSGEGNYDLLAGVIERVVADAKTRKTLNETPVRFDLARLREGGDTTPLYFPGKVTADPAGARLFIADSTHHRVVVTDMSGNAVAVAGTGQPGYEDGAFNVAQFDDPQGIAVSGDFAYVADRKNHVIRRLDLKNKTVVTVAGTGKQASDPNDRRIQSAVPAKSMGLNSPWDVLLVGDELFIAMAGHHQLWTYDTKKDEIAPYAGSGRENIGDGPLPFAMLAQPSGLATDGKSLFVADSEVSALREVPLGGKGEVKTLVGRGLFVFGDKDGPARIDDPLERETKEARLQHALGVAYADGKLYVADTYNSKLRVYDPATKQLNTFLGGNDGGGWFTSPTFNEPGGLSAAGGKLYVADTNAHRIRVVDIRTREVSTLKLTGVDPPKPPPAPAPVPKR</sequence>